<dbReference type="Proteomes" id="UP000660047">
    <property type="component" value="Unassembled WGS sequence"/>
</dbReference>
<dbReference type="RefSeq" id="WP_055223926.1">
    <property type="nucleotide sequence ID" value="NZ_BLYL01000005.1"/>
</dbReference>
<accession>A0AAI9K2D1</accession>
<proteinExistence type="predicted"/>
<protein>
    <recommendedName>
        <fullName evidence="3">DUF1292 domain-containing protein</fullName>
    </recommendedName>
</protein>
<reference evidence="1" key="1">
    <citation type="submission" date="2020-06" db="EMBL/GenBank/DDBJ databases">
        <title>Characterization of fructooligosaccharide metabolism and fructooligosaccharide-degrading enzymes in human commensal butyrate producers.</title>
        <authorList>
            <person name="Tanno H."/>
            <person name="Fujii T."/>
            <person name="Hirano K."/>
            <person name="Maeno S."/>
            <person name="Tonozuka T."/>
            <person name="Sakamoto M."/>
            <person name="Ohkuma M."/>
            <person name="Tochio T."/>
            <person name="Endo A."/>
        </authorList>
    </citation>
    <scope>NUCLEOTIDE SEQUENCE</scope>
    <source>
        <strain evidence="1">JCM 31265</strain>
    </source>
</reference>
<evidence type="ECO:0000313" key="2">
    <source>
        <dbReference type="Proteomes" id="UP000660047"/>
    </source>
</evidence>
<organism evidence="1 2">
    <name type="scientific">Coprococcus eutactus</name>
    <dbReference type="NCBI Taxonomy" id="33043"/>
    <lineage>
        <taxon>Bacteria</taxon>
        <taxon>Bacillati</taxon>
        <taxon>Bacillota</taxon>
        <taxon>Clostridia</taxon>
        <taxon>Lachnospirales</taxon>
        <taxon>Lachnospiraceae</taxon>
        <taxon>Coprococcus</taxon>
    </lineage>
</organism>
<sequence length="92" mass="10422">MAENRKTDNSIIFEAEDGTEVEFSVVEQTTLGGVNYLFVIDKADDESFLILRENNGADTEEMAAYDIVEDENELEAVIRIFDELLEDVNLEV</sequence>
<evidence type="ECO:0008006" key="3">
    <source>
        <dbReference type="Google" id="ProtNLM"/>
    </source>
</evidence>
<dbReference type="InterPro" id="IPR009711">
    <property type="entry name" value="UPF0473"/>
</dbReference>
<dbReference type="AlphaFoldDB" id="A0AAI9K2D1"/>
<gene>
    <name evidence="1" type="ORF">COEU31_11790</name>
</gene>
<name>A0AAI9K2D1_9FIRM</name>
<dbReference type="EMBL" id="BLYL01000005">
    <property type="protein sequence ID" value="GFO94133.1"/>
    <property type="molecule type" value="Genomic_DNA"/>
</dbReference>
<evidence type="ECO:0000313" key="1">
    <source>
        <dbReference type="EMBL" id="GFO94133.1"/>
    </source>
</evidence>
<comment type="caution">
    <text evidence="1">The sequence shown here is derived from an EMBL/GenBank/DDBJ whole genome shotgun (WGS) entry which is preliminary data.</text>
</comment>
<dbReference type="Pfam" id="PF06949">
    <property type="entry name" value="DUF1292"/>
    <property type="match status" value="1"/>
</dbReference>